<name>A0A2P4YT30_9STRA</name>
<keyword evidence="4" id="KW-0479">Metal-binding</keyword>
<dbReference type="PANTHER" id="PTHR33577">
    <property type="entry name" value="STERIGMATOCYSTIN BIOSYNTHESIS PEROXIDASE STCC-RELATED"/>
    <property type="match status" value="1"/>
</dbReference>
<comment type="similarity">
    <text evidence="7">Belongs to the chloroperoxidase family.</text>
</comment>
<keyword evidence="3" id="KW-0349">Heme</keyword>
<dbReference type="Proteomes" id="UP000237271">
    <property type="component" value="Unassembled WGS sequence"/>
</dbReference>
<dbReference type="OrthoDB" id="407298at2759"/>
<feature type="signal peptide" evidence="8">
    <location>
        <begin position="1"/>
        <end position="20"/>
    </location>
</feature>
<dbReference type="GO" id="GO:0046872">
    <property type="term" value="F:metal ion binding"/>
    <property type="evidence" value="ECO:0007669"/>
    <property type="project" value="UniProtKB-KW"/>
</dbReference>
<reference evidence="10 11" key="1">
    <citation type="journal article" date="2017" name="Genome Biol. Evol.">
        <title>Phytophthora megakarya and P. palmivora, closely related causal agents of cacao black pod rot, underwent increases in genome sizes and gene numbers by different mechanisms.</title>
        <authorList>
            <person name="Ali S.S."/>
            <person name="Shao J."/>
            <person name="Lary D.J."/>
            <person name="Kronmiller B."/>
            <person name="Shen D."/>
            <person name="Strem M.D."/>
            <person name="Amoako-Attah I."/>
            <person name="Akrofi A.Y."/>
            <person name="Begoude B.A."/>
            <person name="Ten Hoopen G.M."/>
            <person name="Coulibaly K."/>
            <person name="Kebe B.I."/>
            <person name="Melnick R.L."/>
            <person name="Guiltinan M.J."/>
            <person name="Tyler B.M."/>
            <person name="Meinhardt L.W."/>
            <person name="Bailey B.A."/>
        </authorList>
    </citation>
    <scope>NUCLEOTIDE SEQUENCE [LARGE SCALE GENOMIC DNA]</scope>
    <source>
        <strain evidence="11">sbr112.9</strain>
    </source>
</reference>
<dbReference type="EMBL" id="NCKW01000229">
    <property type="protein sequence ID" value="POM80936.1"/>
    <property type="molecule type" value="Genomic_DNA"/>
</dbReference>
<comment type="cofactor">
    <cofactor evidence="1">
        <name>heme b</name>
        <dbReference type="ChEBI" id="CHEBI:60344"/>
    </cofactor>
</comment>
<dbReference type="InterPro" id="IPR036851">
    <property type="entry name" value="Chloroperoxidase-like_sf"/>
</dbReference>
<comment type="caution">
    <text evidence="10">The sequence shown here is derived from an EMBL/GenBank/DDBJ whole genome shotgun (WGS) entry which is preliminary data.</text>
</comment>
<gene>
    <name evidence="10" type="ORF">PHPALM_1164</name>
</gene>
<evidence type="ECO:0000256" key="5">
    <source>
        <dbReference type="ARBA" id="ARBA00023002"/>
    </source>
</evidence>
<dbReference type="Gene3D" id="1.10.489.10">
    <property type="entry name" value="Chloroperoxidase-like"/>
    <property type="match status" value="2"/>
</dbReference>
<dbReference type="InterPro" id="IPR000028">
    <property type="entry name" value="Chloroperoxidase"/>
</dbReference>
<evidence type="ECO:0000256" key="7">
    <source>
        <dbReference type="ARBA" id="ARBA00025795"/>
    </source>
</evidence>
<proteinExistence type="inferred from homology"/>
<keyword evidence="5" id="KW-0560">Oxidoreductase</keyword>
<dbReference type="AlphaFoldDB" id="A0A2P4YT30"/>
<evidence type="ECO:0000313" key="11">
    <source>
        <dbReference type="Proteomes" id="UP000237271"/>
    </source>
</evidence>
<evidence type="ECO:0000256" key="6">
    <source>
        <dbReference type="ARBA" id="ARBA00023004"/>
    </source>
</evidence>
<dbReference type="Pfam" id="PF01328">
    <property type="entry name" value="Peroxidase_2"/>
    <property type="match status" value="2"/>
</dbReference>
<evidence type="ECO:0000256" key="8">
    <source>
        <dbReference type="SAM" id="SignalP"/>
    </source>
</evidence>
<dbReference type="SUPFAM" id="SSF47571">
    <property type="entry name" value="Cloroperoxidase"/>
    <property type="match status" value="2"/>
</dbReference>
<keyword evidence="2" id="KW-0575">Peroxidase</keyword>
<accession>A0A2P4YT30</accession>
<feature type="domain" description="Heme haloperoxidase family profile" evidence="9">
    <location>
        <begin position="284"/>
        <end position="491"/>
    </location>
</feature>
<evidence type="ECO:0000256" key="1">
    <source>
        <dbReference type="ARBA" id="ARBA00001970"/>
    </source>
</evidence>
<keyword evidence="8" id="KW-0732">Signal</keyword>
<keyword evidence="6" id="KW-0408">Iron</keyword>
<evidence type="ECO:0000256" key="4">
    <source>
        <dbReference type="ARBA" id="ARBA00022723"/>
    </source>
</evidence>
<dbReference type="GO" id="GO:0004601">
    <property type="term" value="F:peroxidase activity"/>
    <property type="evidence" value="ECO:0007669"/>
    <property type="project" value="UniProtKB-KW"/>
</dbReference>
<organism evidence="10 11">
    <name type="scientific">Phytophthora palmivora</name>
    <dbReference type="NCBI Taxonomy" id="4796"/>
    <lineage>
        <taxon>Eukaryota</taxon>
        <taxon>Sar</taxon>
        <taxon>Stramenopiles</taxon>
        <taxon>Oomycota</taxon>
        <taxon>Peronosporomycetes</taxon>
        <taxon>Peronosporales</taxon>
        <taxon>Peronosporaceae</taxon>
        <taxon>Phytophthora</taxon>
    </lineage>
</organism>
<sequence>MLRATFVATIGFVAIQDIVSLQTGGTLQTEGYRHTIEQLQVGEYYKPSSVEGSGVPNTTAPFHRSPCPALNALANHGYIPRNGQNIAKGVLKAAIMSVFNMANDTATTQVSQVSDIFSLDFLSKHNAPEHDASLVHTDAYFGHDPMEVNITLADDVLARADADGKIDTTAVAHVRKDRAKLCETTNPECTFGDNEKKKSFTQAALLLKALGQGDFISVDHAKSFLVEEKIPTDYVKPAEPVTVAILMTMLRATFVAVLGFVAARNVVSEVTQLCEDYTAKQLQVGEYYKPSALEGSGVPNTTATFRRSPCPGLNALANHGYIPRNGQNIEKGALKAAIMSVFNVANDTATTQVNPVPEVFSLDFLGQHILPEHDASLVRTDVYFGRDPMEVNITLADDMLARADESGKINTTVVAQVRNDRVKLCQNINPECTFGDDEKTTAFLQAALLLKVLGQGDFISADHARSFLVEERIPSDYVKSVEPVSVAALSAKYVELISQAS</sequence>
<dbReference type="PROSITE" id="PS51405">
    <property type="entry name" value="HEME_HALOPEROXIDASE"/>
    <property type="match status" value="2"/>
</dbReference>
<feature type="domain" description="Heme haloperoxidase family profile" evidence="9">
    <location>
        <begin position="41"/>
        <end position="251"/>
    </location>
</feature>
<evidence type="ECO:0000256" key="2">
    <source>
        <dbReference type="ARBA" id="ARBA00022559"/>
    </source>
</evidence>
<evidence type="ECO:0000256" key="3">
    <source>
        <dbReference type="ARBA" id="ARBA00022617"/>
    </source>
</evidence>
<keyword evidence="11" id="KW-1185">Reference proteome</keyword>
<dbReference type="PANTHER" id="PTHR33577:SF9">
    <property type="entry name" value="PEROXIDASE STCC"/>
    <property type="match status" value="1"/>
</dbReference>
<protein>
    <recommendedName>
        <fullName evidence="9">Heme haloperoxidase family profile domain-containing protein</fullName>
    </recommendedName>
</protein>
<evidence type="ECO:0000259" key="9">
    <source>
        <dbReference type="PROSITE" id="PS51405"/>
    </source>
</evidence>
<feature type="chain" id="PRO_5015171549" description="Heme haloperoxidase family profile domain-containing protein" evidence="8">
    <location>
        <begin position="21"/>
        <end position="501"/>
    </location>
</feature>
<evidence type="ECO:0000313" key="10">
    <source>
        <dbReference type="EMBL" id="POM80936.1"/>
    </source>
</evidence>